<keyword evidence="5" id="KW-1133">Transmembrane helix</keyword>
<evidence type="ECO:0000313" key="7">
    <source>
        <dbReference type="EMBL" id="OAY60333.1"/>
    </source>
</evidence>
<sequence length="386" mass="43041">MVHDSDLIIIGVSVGLALGILIASLVFFGIRWYKNHAHLQQCANECSLTTLPIHINGLETSTDFSGSLANSMTVQQPGKPRKSSQFFWWNHHSKDRFTSAPGILRYSYKDIQKATQNFTTILGQGSFGPVYKAVMPAGAVAVKVLASNSKQGEREFQTEVSLLGRLHHRNLVNLLGYCVDKGQHILIYEFMGNGSLSNLLYNEEELVLGWEERLQIALDISHGIEYLHEGAVPPVIHRDLKSANILLDQSMRAKVADFGLSKEEAYDGRNSSLKAIHPHQNLMEYISLAAMSRDGVDEILDKKLGEECNIEEVRELAAIAHKCLQKSQRKRPSIGEVSQAIAKIKQRRLVKEDSISFASRDCSRAASRIKDQNVELSKMTSVKESN</sequence>
<gene>
    <name evidence="7" type="ORF">MANES_01G104400</name>
</gene>
<keyword evidence="3" id="KW-0547">Nucleotide-binding</keyword>
<dbReference type="InterPro" id="IPR011009">
    <property type="entry name" value="Kinase-like_dom_sf"/>
</dbReference>
<dbReference type="Pfam" id="PF07714">
    <property type="entry name" value="PK_Tyr_Ser-Thr"/>
    <property type="match status" value="1"/>
</dbReference>
<dbReference type="PROSITE" id="PS00108">
    <property type="entry name" value="PROTEIN_KINASE_ST"/>
    <property type="match status" value="1"/>
</dbReference>
<dbReference type="Gene3D" id="1.10.510.10">
    <property type="entry name" value="Transferase(Phosphotransferase) domain 1"/>
    <property type="match status" value="2"/>
</dbReference>
<keyword evidence="1" id="KW-0723">Serine/threonine-protein kinase</keyword>
<evidence type="ECO:0000259" key="6">
    <source>
        <dbReference type="PROSITE" id="PS50011"/>
    </source>
</evidence>
<protein>
    <recommendedName>
        <fullName evidence="6">Protein kinase domain-containing protein</fullName>
    </recommendedName>
</protein>
<dbReference type="GO" id="GO:0005524">
    <property type="term" value="F:ATP binding"/>
    <property type="evidence" value="ECO:0007669"/>
    <property type="project" value="UniProtKB-KW"/>
</dbReference>
<keyword evidence="5" id="KW-0472">Membrane</keyword>
<dbReference type="OMA" id="CIELQEN"/>
<dbReference type="AlphaFoldDB" id="A0A2C9WKU3"/>
<dbReference type="EMBL" id="CM004387">
    <property type="protein sequence ID" value="OAY60333.1"/>
    <property type="molecule type" value="Genomic_DNA"/>
</dbReference>
<dbReference type="InterPro" id="IPR000719">
    <property type="entry name" value="Prot_kinase_dom"/>
</dbReference>
<evidence type="ECO:0000256" key="5">
    <source>
        <dbReference type="SAM" id="Phobius"/>
    </source>
</evidence>
<organism evidence="7">
    <name type="scientific">Manihot esculenta</name>
    <name type="common">Cassava</name>
    <name type="synonym">Jatropha manihot</name>
    <dbReference type="NCBI Taxonomy" id="3983"/>
    <lineage>
        <taxon>Eukaryota</taxon>
        <taxon>Viridiplantae</taxon>
        <taxon>Streptophyta</taxon>
        <taxon>Embryophyta</taxon>
        <taxon>Tracheophyta</taxon>
        <taxon>Spermatophyta</taxon>
        <taxon>Magnoliopsida</taxon>
        <taxon>eudicotyledons</taxon>
        <taxon>Gunneridae</taxon>
        <taxon>Pentapetalae</taxon>
        <taxon>rosids</taxon>
        <taxon>fabids</taxon>
        <taxon>Malpighiales</taxon>
        <taxon>Euphorbiaceae</taxon>
        <taxon>Crotonoideae</taxon>
        <taxon>Manihoteae</taxon>
        <taxon>Manihot</taxon>
    </lineage>
</organism>
<dbReference type="PANTHER" id="PTHR47989">
    <property type="entry name" value="OS01G0750732 PROTEIN"/>
    <property type="match status" value="1"/>
</dbReference>
<dbReference type="InterPro" id="IPR001245">
    <property type="entry name" value="Ser-Thr/Tyr_kinase_cat_dom"/>
</dbReference>
<name>A0A2C9WKU3_MANES</name>
<proteinExistence type="predicted"/>
<dbReference type="PROSITE" id="PS50011">
    <property type="entry name" value="PROTEIN_KINASE_DOM"/>
    <property type="match status" value="1"/>
</dbReference>
<dbReference type="FunFam" id="3.30.200.20:FF:000178">
    <property type="entry name" value="serine/threonine-protein kinase PBS1-like"/>
    <property type="match status" value="1"/>
</dbReference>
<evidence type="ECO:0000256" key="2">
    <source>
        <dbReference type="ARBA" id="ARBA00022679"/>
    </source>
</evidence>
<evidence type="ECO:0000256" key="1">
    <source>
        <dbReference type="ARBA" id="ARBA00022527"/>
    </source>
</evidence>
<evidence type="ECO:0000256" key="3">
    <source>
        <dbReference type="ARBA" id="ARBA00022741"/>
    </source>
</evidence>
<dbReference type="InterPro" id="IPR008271">
    <property type="entry name" value="Ser/Thr_kinase_AS"/>
</dbReference>
<dbReference type="SUPFAM" id="SSF56112">
    <property type="entry name" value="Protein kinase-like (PK-like)"/>
    <property type="match status" value="1"/>
</dbReference>
<feature type="transmembrane region" description="Helical" evidence="5">
    <location>
        <begin position="7"/>
        <end position="33"/>
    </location>
</feature>
<feature type="domain" description="Protein kinase" evidence="6">
    <location>
        <begin position="116"/>
        <end position="386"/>
    </location>
</feature>
<keyword evidence="4" id="KW-0067">ATP-binding</keyword>
<dbReference type="PANTHER" id="PTHR47989:SF43">
    <property type="entry name" value="CALCIUM_CALMODULIN-REGULATED RECEPTOR-LIKE KINASE 2"/>
    <property type="match status" value="1"/>
</dbReference>
<dbReference type="STRING" id="3983.A0A2C9WKU3"/>
<keyword evidence="1" id="KW-0418">Kinase</keyword>
<dbReference type="GO" id="GO:0004674">
    <property type="term" value="F:protein serine/threonine kinase activity"/>
    <property type="evidence" value="ECO:0007669"/>
    <property type="project" value="UniProtKB-KW"/>
</dbReference>
<keyword evidence="5" id="KW-0812">Transmembrane</keyword>
<dbReference type="GO" id="GO:0004672">
    <property type="term" value="F:protein kinase activity"/>
    <property type="evidence" value="ECO:0000318"/>
    <property type="project" value="GO_Central"/>
</dbReference>
<reference evidence="7" key="1">
    <citation type="submission" date="2016-02" db="EMBL/GenBank/DDBJ databases">
        <title>WGS assembly of Manihot esculenta.</title>
        <authorList>
            <person name="Bredeson J.V."/>
            <person name="Prochnik S.E."/>
            <person name="Lyons J.B."/>
            <person name="Schmutz J."/>
            <person name="Grimwood J."/>
            <person name="Vrebalov J."/>
            <person name="Bart R.S."/>
            <person name="Amuge T."/>
            <person name="Ferguson M.E."/>
            <person name="Green R."/>
            <person name="Putnam N."/>
            <person name="Stites J."/>
            <person name="Rounsley S."/>
            <person name="Rokhsar D.S."/>
        </authorList>
    </citation>
    <scope>NUCLEOTIDE SEQUENCE [LARGE SCALE GENOMIC DNA]</scope>
    <source>
        <tissue evidence="7">Leaf</tissue>
    </source>
</reference>
<evidence type="ECO:0000256" key="4">
    <source>
        <dbReference type="ARBA" id="ARBA00022840"/>
    </source>
</evidence>
<accession>A0A2C9WKU3</accession>
<dbReference type="Gene3D" id="3.30.200.20">
    <property type="entry name" value="Phosphorylase Kinase, domain 1"/>
    <property type="match status" value="1"/>
</dbReference>
<dbReference type="SMART" id="SM00220">
    <property type="entry name" value="S_TKc"/>
    <property type="match status" value="1"/>
</dbReference>
<keyword evidence="2" id="KW-0808">Transferase</keyword>